<organism evidence="1 2">
    <name type="scientific">Planoprotostelium fungivorum</name>
    <dbReference type="NCBI Taxonomy" id="1890364"/>
    <lineage>
        <taxon>Eukaryota</taxon>
        <taxon>Amoebozoa</taxon>
        <taxon>Evosea</taxon>
        <taxon>Variosea</taxon>
        <taxon>Cavosteliida</taxon>
        <taxon>Cavosteliaceae</taxon>
        <taxon>Planoprotostelium</taxon>
    </lineage>
</organism>
<evidence type="ECO:0000313" key="2">
    <source>
        <dbReference type="Proteomes" id="UP000241769"/>
    </source>
</evidence>
<gene>
    <name evidence="1" type="ORF">PROFUN_11461</name>
</gene>
<comment type="caution">
    <text evidence="1">The sequence shown here is derived from an EMBL/GenBank/DDBJ whole genome shotgun (WGS) entry which is preliminary data.</text>
</comment>
<sequence length="210" mass="24341">MRVSSFSEATTRETLLRHMEYGLDFRLAELEGFEEDFFFVHQPLFDIEPFQGDVDPDIVGPNVAELQCNIHHSQCWNRQLQSTDPEMKKPIFTNAPPNSRCIACVSWTAFKHTETQTCTVAVCPAGTFTLQDKKGSPIKVPQFDTFQHTEKLNEPSSIQFELELKDHEGQLLGRFEMRVERVTAKPRNHPDRTVRDFNYKPKKQKIRNDV</sequence>
<dbReference type="EMBL" id="MDYQ01000202">
    <property type="protein sequence ID" value="PRP78996.1"/>
    <property type="molecule type" value="Genomic_DNA"/>
</dbReference>
<proteinExistence type="predicted"/>
<dbReference type="Proteomes" id="UP000241769">
    <property type="component" value="Unassembled WGS sequence"/>
</dbReference>
<protein>
    <submittedName>
        <fullName evidence="1">Uncharacterized protein</fullName>
    </submittedName>
</protein>
<dbReference type="AlphaFoldDB" id="A0A2P6N4W8"/>
<name>A0A2P6N4W8_9EUKA</name>
<dbReference type="InParanoid" id="A0A2P6N4W8"/>
<reference evidence="1 2" key="1">
    <citation type="journal article" date="2018" name="Genome Biol. Evol.">
        <title>Multiple Roots of Fruiting Body Formation in Amoebozoa.</title>
        <authorList>
            <person name="Hillmann F."/>
            <person name="Forbes G."/>
            <person name="Novohradska S."/>
            <person name="Ferling I."/>
            <person name="Riege K."/>
            <person name="Groth M."/>
            <person name="Westermann M."/>
            <person name="Marz M."/>
            <person name="Spaller T."/>
            <person name="Winckler T."/>
            <person name="Schaap P."/>
            <person name="Glockner G."/>
        </authorList>
    </citation>
    <scope>NUCLEOTIDE SEQUENCE [LARGE SCALE GENOMIC DNA]</scope>
    <source>
        <strain evidence="1 2">Jena</strain>
    </source>
</reference>
<accession>A0A2P6N4W8</accession>
<evidence type="ECO:0000313" key="1">
    <source>
        <dbReference type="EMBL" id="PRP78996.1"/>
    </source>
</evidence>
<keyword evidence="2" id="KW-1185">Reference proteome</keyword>